<evidence type="ECO:0000256" key="6">
    <source>
        <dbReference type="ARBA" id="ARBA00023136"/>
    </source>
</evidence>
<dbReference type="Proteomes" id="UP000242180">
    <property type="component" value="Unassembled WGS sequence"/>
</dbReference>
<feature type="transmembrane region" description="Helical" evidence="9">
    <location>
        <begin position="701"/>
        <end position="721"/>
    </location>
</feature>
<comment type="caution">
    <text evidence="11">The sequence shown here is derived from an EMBL/GenBank/DDBJ whole genome shotgun (WGS) entry which is preliminary data.</text>
</comment>
<dbReference type="EMBL" id="MCGN01000002">
    <property type="protein sequence ID" value="ORZ01157.1"/>
    <property type="molecule type" value="Genomic_DNA"/>
</dbReference>
<feature type="compositionally biased region" description="Low complexity" evidence="8">
    <location>
        <begin position="772"/>
        <end position="797"/>
    </location>
</feature>
<feature type="transmembrane region" description="Helical" evidence="9">
    <location>
        <begin position="664"/>
        <end position="681"/>
    </location>
</feature>
<evidence type="ECO:0000256" key="4">
    <source>
        <dbReference type="ARBA" id="ARBA00022692"/>
    </source>
</evidence>
<evidence type="ECO:0000256" key="8">
    <source>
        <dbReference type="SAM" id="MobiDB-lite"/>
    </source>
</evidence>
<evidence type="ECO:0000256" key="1">
    <source>
        <dbReference type="ARBA" id="ARBA00004141"/>
    </source>
</evidence>
<feature type="transmembrane region" description="Helical" evidence="9">
    <location>
        <begin position="490"/>
        <end position="511"/>
    </location>
</feature>
<keyword evidence="5 9" id="KW-1133">Transmembrane helix</keyword>
<comment type="subcellular location">
    <subcellularLocation>
        <location evidence="1">Membrane</location>
        <topology evidence="1">Multi-pass membrane protein</topology>
    </subcellularLocation>
</comment>
<dbReference type="PANTHER" id="PTHR13533:SF1">
    <property type="entry name" value="N-ACETYLNEURAMINATE 9-O-ACETYLTRANSFERASE"/>
    <property type="match status" value="1"/>
</dbReference>
<dbReference type="GO" id="GO:0016407">
    <property type="term" value="F:acetyltransferase activity"/>
    <property type="evidence" value="ECO:0007669"/>
    <property type="project" value="TreeGrafter"/>
</dbReference>
<feature type="transmembrane region" description="Helical" evidence="9">
    <location>
        <begin position="374"/>
        <end position="392"/>
    </location>
</feature>
<feature type="transmembrane region" description="Helical" evidence="9">
    <location>
        <begin position="305"/>
        <end position="325"/>
    </location>
</feature>
<reference evidence="11 12" key="1">
    <citation type="submission" date="2016-07" db="EMBL/GenBank/DDBJ databases">
        <title>Pervasive Adenine N6-methylation of Active Genes in Fungi.</title>
        <authorList>
            <consortium name="DOE Joint Genome Institute"/>
            <person name="Mondo S.J."/>
            <person name="Dannebaum R.O."/>
            <person name="Kuo R.C."/>
            <person name="Labutti K."/>
            <person name="Haridas S."/>
            <person name="Kuo A."/>
            <person name="Salamov A."/>
            <person name="Ahrendt S.R."/>
            <person name="Lipzen A."/>
            <person name="Sullivan W."/>
            <person name="Andreopoulos W.B."/>
            <person name="Clum A."/>
            <person name="Lindquist E."/>
            <person name="Daum C."/>
            <person name="Ramamoorthy G.K."/>
            <person name="Gryganskyi A."/>
            <person name="Culley D."/>
            <person name="Magnuson J.K."/>
            <person name="James T.Y."/>
            <person name="O'Malley M.A."/>
            <person name="Stajich J.E."/>
            <person name="Spatafora J.W."/>
            <person name="Visel A."/>
            <person name="Grigoriev I.V."/>
        </authorList>
    </citation>
    <scope>NUCLEOTIDE SEQUENCE [LARGE SCALE GENOMIC DNA]</scope>
    <source>
        <strain evidence="11 12">NRRL 2496</strain>
    </source>
</reference>
<feature type="transmembrane region" description="Helical" evidence="9">
    <location>
        <begin position="563"/>
        <end position="582"/>
    </location>
</feature>
<name>A0A1X2HP76_SYNRA</name>
<evidence type="ECO:0000256" key="3">
    <source>
        <dbReference type="ARBA" id="ARBA00022679"/>
    </source>
</evidence>
<proteinExistence type="inferred from homology"/>
<evidence type="ECO:0000256" key="7">
    <source>
        <dbReference type="ARBA" id="ARBA00023180"/>
    </source>
</evidence>
<feature type="transmembrane region" description="Helical" evidence="9">
    <location>
        <begin position="12"/>
        <end position="34"/>
    </location>
</feature>
<feature type="transmembrane region" description="Helical" evidence="9">
    <location>
        <begin position="523"/>
        <end position="543"/>
    </location>
</feature>
<protein>
    <submittedName>
        <fullName evidence="11">10 TM acyl transferase domain found in Cas1p-domain-containing protein</fullName>
    </submittedName>
</protein>
<dbReference type="InterPro" id="IPR012419">
    <property type="entry name" value="Cas1_AcylTrans_dom"/>
</dbReference>
<dbReference type="AlphaFoldDB" id="A0A1X2HP76"/>
<organism evidence="11 12">
    <name type="scientific">Syncephalastrum racemosum</name>
    <name type="common">Filamentous fungus</name>
    <dbReference type="NCBI Taxonomy" id="13706"/>
    <lineage>
        <taxon>Eukaryota</taxon>
        <taxon>Fungi</taxon>
        <taxon>Fungi incertae sedis</taxon>
        <taxon>Mucoromycota</taxon>
        <taxon>Mucoromycotina</taxon>
        <taxon>Mucoromycetes</taxon>
        <taxon>Mucorales</taxon>
        <taxon>Syncephalastraceae</taxon>
        <taxon>Syncephalastrum</taxon>
    </lineage>
</organism>
<evidence type="ECO:0000259" key="10">
    <source>
        <dbReference type="Pfam" id="PF07779"/>
    </source>
</evidence>
<feature type="domain" description="Cas1p 10 TM acyl transferase" evidence="10">
    <location>
        <begin position="291"/>
        <end position="735"/>
    </location>
</feature>
<evidence type="ECO:0000256" key="2">
    <source>
        <dbReference type="ARBA" id="ARBA00010666"/>
    </source>
</evidence>
<evidence type="ECO:0000313" key="12">
    <source>
        <dbReference type="Proteomes" id="UP000242180"/>
    </source>
</evidence>
<evidence type="ECO:0000256" key="5">
    <source>
        <dbReference type="ARBA" id="ARBA00022989"/>
    </source>
</evidence>
<dbReference type="OrthoDB" id="1932925at2759"/>
<accession>A0A1X2HP76</accession>
<dbReference type="GO" id="GO:0016020">
    <property type="term" value="C:membrane"/>
    <property type="evidence" value="ECO:0007669"/>
    <property type="project" value="UniProtKB-SubCell"/>
</dbReference>
<dbReference type="PANTHER" id="PTHR13533">
    <property type="entry name" value="N-ACETYLNEURAMINATE 9-O-ACETYLTRANSFERASE"/>
    <property type="match status" value="1"/>
</dbReference>
<feature type="transmembrane region" description="Helical" evidence="9">
    <location>
        <begin position="439"/>
        <end position="457"/>
    </location>
</feature>
<keyword evidence="4 9" id="KW-0812">Transmembrane</keyword>
<dbReference type="InParanoid" id="A0A1X2HP76"/>
<feature type="region of interest" description="Disordered" evidence="8">
    <location>
        <begin position="763"/>
        <end position="806"/>
    </location>
</feature>
<dbReference type="OMA" id="WSAREWA"/>
<evidence type="ECO:0000313" key="11">
    <source>
        <dbReference type="EMBL" id="ORZ01157.1"/>
    </source>
</evidence>
<feature type="transmembrane region" description="Helical" evidence="9">
    <location>
        <begin position="413"/>
        <end position="433"/>
    </location>
</feature>
<dbReference type="GO" id="GO:0005975">
    <property type="term" value="P:carbohydrate metabolic process"/>
    <property type="evidence" value="ECO:0007669"/>
    <property type="project" value="TreeGrafter"/>
</dbReference>
<feature type="transmembrane region" description="Helical" evidence="9">
    <location>
        <begin position="603"/>
        <end position="623"/>
    </location>
</feature>
<gene>
    <name evidence="11" type="ORF">BCR43DRAFT_561460</name>
</gene>
<keyword evidence="6 9" id="KW-0472">Membrane</keyword>
<feature type="transmembrane region" description="Helical" evidence="9">
    <location>
        <begin position="337"/>
        <end position="358"/>
    </location>
</feature>
<dbReference type="Pfam" id="PF07779">
    <property type="entry name" value="Cas1_AcylT"/>
    <property type="match status" value="1"/>
</dbReference>
<keyword evidence="12" id="KW-1185">Reference proteome</keyword>
<evidence type="ECO:0000256" key="9">
    <source>
        <dbReference type="SAM" id="Phobius"/>
    </source>
</evidence>
<feature type="transmembrane region" description="Helical" evidence="9">
    <location>
        <begin position="635"/>
        <end position="652"/>
    </location>
</feature>
<keyword evidence="3 11" id="KW-0808">Transferase</keyword>
<dbReference type="GO" id="GO:0005794">
    <property type="term" value="C:Golgi apparatus"/>
    <property type="evidence" value="ECO:0007669"/>
    <property type="project" value="UniProtKB-ARBA"/>
</dbReference>
<comment type="similarity">
    <text evidence="2">Belongs to the PC-esterase family. CASD1 subfamily.</text>
</comment>
<keyword evidence="7" id="KW-0325">Glycoprotein</keyword>
<sequence>MSSSYTLIKGRAIQLSIGLTFILVFLAAIGRFFLAPKDSSRCQSSLQEGWWQKPGAKWQPSGCMMHTYKPAEIATCLNHAHILYVGDSIAREQFFSFAKIIRPDIETEGPRHVDRRYQFNDHGLTFEFWWDPYLNSTRTEDMLKTTHPASQPSLLVVGSGMWYLRYLEDTYLEDWQIAIDRVFDAVQRSGRVADAVVISPVEVPQFDLLSPERVRTMSIDKVQAMNAYLKYKEQDIQPLTPLAIPFAWNIMTDGMSEMTEDGLHYTNPITATQAQLILNYRCNDQLPKHFPMDSTCCYHYPIPKWFQNIFFLLFLFWAPLGLYFATSEKVYMIRNYFPSEAVLNALFAFGMGIVYMYFGDRTQIFGKAQKLFDPWVFSFLMAIAVLAGALTLKAKKEGDQGFLNRDQTDEWKGWMQVIILIYHFVGASSISGIYNPVRILVAAYLFQTGYGHFFFFYKKGDFGYARVLNVMVRLNLLTFVLQYVMDTDYLSYYFTPLVSFWFIVIWVTMYIGNGSNKVPYIMLGKIFLAGIFTTVVIHAPGVLEDLFGLLNTLFNIQWNAGEWRFRLKLDAYIIYIGMLFAYGSIKFQEHKLHEHALWPKAKFAAVLISAIALAGYFAFELSLPDKFAYNRIHPYISWIPIVAFVILRNATVRLRNTSSKFHIFFGRISLETFIGQFHMWLAGDTKGLLVVVTHPRATAGLGWWFNLIVSSALFVFVCYHVSAATGTLTRWICSSVISPTTAAPGTHTGGQYQAVPLLPTNGAKDMNTDDQVPASGTSSSATPSAAAVATETSAGEEAWNEEGTEIEKPSVTSRFASFLKDGRVKSILFLLLVGLANNLCE</sequence>